<comment type="cofactor">
    <cofactor evidence="17 20">
        <name>heme b</name>
        <dbReference type="ChEBI" id="CHEBI:60344"/>
    </cofactor>
    <text evidence="17 20">Binds 1 heme b (iron(II)-protoporphyrin IX) group per subunit.</text>
</comment>
<feature type="binding site" evidence="17">
    <location>
        <position position="205"/>
    </location>
    <ligand>
        <name>Ca(2+)</name>
        <dbReference type="ChEBI" id="CHEBI:29108"/>
        <label>2</label>
    </ligand>
</feature>
<keyword evidence="9" id="KW-0732">Signal</keyword>
<evidence type="ECO:0000259" key="22">
    <source>
        <dbReference type="PROSITE" id="PS50873"/>
    </source>
</evidence>
<name>A0A251NK66_PRUPE</name>
<dbReference type="Proteomes" id="UP000006882">
    <property type="component" value="Chromosome G6"/>
</dbReference>
<dbReference type="InterPro" id="IPR000823">
    <property type="entry name" value="Peroxidase_pln"/>
</dbReference>
<keyword evidence="7 20" id="KW-0349">Heme</keyword>
<dbReference type="CDD" id="cd00693">
    <property type="entry name" value="secretory_peroxidase"/>
    <property type="match status" value="1"/>
</dbReference>
<keyword evidence="14" id="KW-0325">Glycoprotein</keyword>
<dbReference type="PRINTS" id="PR00458">
    <property type="entry name" value="PEROXIDASE"/>
</dbReference>
<keyword evidence="6 20" id="KW-0575">Peroxidase</keyword>
<dbReference type="InterPro" id="IPR002016">
    <property type="entry name" value="Haem_peroxidase"/>
</dbReference>
<dbReference type="AlphaFoldDB" id="A0A251NK66"/>
<dbReference type="GO" id="GO:0004601">
    <property type="term" value="F:peroxidase activity"/>
    <property type="evidence" value="ECO:0000318"/>
    <property type="project" value="GO_Central"/>
</dbReference>
<dbReference type="GO" id="GO:0009505">
    <property type="term" value="C:plant-type cell wall"/>
    <property type="evidence" value="ECO:0000318"/>
    <property type="project" value="GO_Central"/>
</dbReference>
<dbReference type="EMBL" id="CM007656">
    <property type="protein sequence ID" value="ONH99702.1"/>
    <property type="molecule type" value="Genomic_DNA"/>
</dbReference>
<keyword evidence="21" id="KW-1133">Transmembrane helix</keyword>
<evidence type="ECO:0000256" key="10">
    <source>
        <dbReference type="ARBA" id="ARBA00022837"/>
    </source>
</evidence>
<feature type="site" description="Transition state stabilizer" evidence="18">
    <location>
        <position position="70"/>
    </location>
</feature>
<evidence type="ECO:0000256" key="13">
    <source>
        <dbReference type="ARBA" id="ARBA00023157"/>
    </source>
</evidence>
<proteinExistence type="inferred from homology"/>
<feature type="active site" description="Proton acceptor" evidence="15">
    <location>
        <position position="74"/>
    </location>
</feature>
<evidence type="ECO:0000256" key="6">
    <source>
        <dbReference type="ARBA" id="ARBA00022559"/>
    </source>
</evidence>
<dbReference type="GO" id="GO:0020037">
    <property type="term" value="F:heme binding"/>
    <property type="evidence" value="ECO:0007669"/>
    <property type="project" value="UniProtKB-UniRule"/>
</dbReference>
<comment type="function">
    <text evidence="2">Removal of H(2)O(2), oxidation of toxic reductants, biosynthesis and degradation of lignin, suberization, auxin catabolism, response to environmental stresses such as wounding, pathogen attack and oxidative stress. These functions might be dependent on each isozyme/isoform in each plant tissue.</text>
</comment>
<evidence type="ECO:0000256" key="2">
    <source>
        <dbReference type="ARBA" id="ARBA00002322"/>
    </source>
</evidence>
<feature type="binding site" evidence="17">
    <location>
        <position position="75"/>
    </location>
    <ligand>
        <name>Ca(2+)</name>
        <dbReference type="ChEBI" id="CHEBI:29108"/>
        <label>1</label>
    </ligand>
</feature>
<dbReference type="FunFam" id="1.10.520.10:FF:000009">
    <property type="entry name" value="Peroxidase"/>
    <property type="match status" value="1"/>
</dbReference>
<evidence type="ECO:0000313" key="23">
    <source>
        <dbReference type="EMBL" id="ONH99702.1"/>
    </source>
</evidence>
<evidence type="ECO:0000256" key="14">
    <source>
        <dbReference type="ARBA" id="ARBA00023180"/>
    </source>
</evidence>
<keyword evidence="21" id="KW-0812">Transmembrane</keyword>
<evidence type="ECO:0000256" key="1">
    <source>
        <dbReference type="ARBA" id="ARBA00000189"/>
    </source>
</evidence>
<dbReference type="GO" id="GO:0042744">
    <property type="term" value="P:hydrogen peroxide catabolic process"/>
    <property type="evidence" value="ECO:0007669"/>
    <property type="project" value="UniProtKB-KW"/>
</dbReference>
<gene>
    <name evidence="23" type="ORF">PRUPE_6G044800</name>
</gene>
<feature type="binding site" evidence="17">
    <location>
        <position position="84"/>
    </location>
    <ligand>
        <name>Ca(2+)</name>
        <dbReference type="ChEBI" id="CHEBI:29108"/>
        <label>1</label>
    </ligand>
</feature>
<feature type="domain" description="Plant heme peroxidase family profile" evidence="22">
    <location>
        <begin position="33"/>
        <end position="330"/>
    </location>
</feature>
<evidence type="ECO:0000256" key="20">
    <source>
        <dbReference type="RuleBase" id="RU362060"/>
    </source>
</evidence>
<feature type="binding site" evidence="17">
    <location>
        <position position="96"/>
    </location>
    <ligand>
        <name>Ca(2+)</name>
        <dbReference type="ChEBI" id="CHEBI:29108"/>
        <label>1</label>
    </ligand>
</feature>
<evidence type="ECO:0000256" key="11">
    <source>
        <dbReference type="ARBA" id="ARBA00023002"/>
    </source>
</evidence>
<keyword evidence="10 17" id="KW-0106">Calcium</keyword>
<accession>A0A251NK66</accession>
<dbReference type="GO" id="GO:0005576">
    <property type="term" value="C:extracellular region"/>
    <property type="evidence" value="ECO:0007669"/>
    <property type="project" value="UniProtKB-SubCell"/>
</dbReference>
<feature type="disulfide bond" evidence="19">
    <location>
        <begin position="43"/>
        <end position="123"/>
    </location>
</feature>
<dbReference type="Gene3D" id="1.10.520.10">
    <property type="match status" value="1"/>
</dbReference>
<evidence type="ECO:0000313" key="24">
    <source>
        <dbReference type="Proteomes" id="UP000006882"/>
    </source>
</evidence>
<evidence type="ECO:0000256" key="3">
    <source>
        <dbReference type="ARBA" id="ARBA00004613"/>
    </source>
</evidence>
<dbReference type="InterPro" id="IPR019794">
    <property type="entry name" value="Peroxidases_AS"/>
</dbReference>
<dbReference type="FunFam" id="1.10.420.10:FF:000006">
    <property type="entry name" value="Peroxidase"/>
    <property type="match status" value="1"/>
</dbReference>
<keyword evidence="8 17" id="KW-0479">Metal-binding</keyword>
<evidence type="ECO:0000256" key="7">
    <source>
        <dbReference type="ARBA" id="ARBA00022617"/>
    </source>
</evidence>
<evidence type="ECO:0000256" key="9">
    <source>
        <dbReference type="ARBA" id="ARBA00022729"/>
    </source>
</evidence>
<dbReference type="InterPro" id="IPR019793">
    <property type="entry name" value="Peroxidases_heam-ligand_BS"/>
</dbReference>
<reference evidence="23 24" key="1">
    <citation type="journal article" date="2013" name="Nat. Genet.">
        <title>The high-quality draft genome of peach (Prunus persica) identifies unique patterns of genetic diversity, domestication and genome evolution.</title>
        <authorList>
            <consortium name="International Peach Genome Initiative"/>
            <person name="Verde I."/>
            <person name="Abbott A.G."/>
            <person name="Scalabrin S."/>
            <person name="Jung S."/>
            <person name="Shu S."/>
            <person name="Marroni F."/>
            <person name="Zhebentyayeva T."/>
            <person name="Dettori M.T."/>
            <person name="Grimwood J."/>
            <person name="Cattonaro F."/>
            <person name="Zuccolo A."/>
            <person name="Rossini L."/>
            <person name="Jenkins J."/>
            <person name="Vendramin E."/>
            <person name="Meisel L.A."/>
            <person name="Decroocq V."/>
            <person name="Sosinski B."/>
            <person name="Prochnik S."/>
            <person name="Mitros T."/>
            <person name="Policriti A."/>
            <person name="Cipriani G."/>
            <person name="Dondini L."/>
            <person name="Ficklin S."/>
            <person name="Goodstein D.M."/>
            <person name="Xuan P."/>
            <person name="Del Fabbro C."/>
            <person name="Aramini V."/>
            <person name="Copetti D."/>
            <person name="Gonzalez S."/>
            <person name="Horner D.S."/>
            <person name="Falchi R."/>
            <person name="Lucas S."/>
            <person name="Mica E."/>
            <person name="Maldonado J."/>
            <person name="Lazzari B."/>
            <person name="Bielenberg D."/>
            <person name="Pirona R."/>
            <person name="Miculan M."/>
            <person name="Barakat A."/>
            <person name="Testolin R."/>
            <person name="Stella A."/>
            <person name="Tartarini S."/>
            <person name="Tonutti P."/>
            <person name="Arus P."/>
            <person name="Orellana A."/>
            <person name="Wells C."/>
            <person name="Main D."/>
            <person name="Vizzotto G."/>
            <person name="Silva H."/>
            <person name="Salamini F."/>
            <person name="Schmutz J."/>
            <person name="Morgante M."/>
            <person name="Rokhsar D.S."/>
        </authorList>
    </citation>
    <scope>NUCLEOTIDE SEQUENCE [LARGE SCALE GENOMIC DNA]</scope>
    <source>
        <strain evidence="24">cv. Nemared</strain>
    </source>
</reference>
<evidence type="ECO:0000256" key="19">
    <source>
        <dbReference type="PIRSR" id="PIRSR600823-5"/>
    </source>
</evidence>
<feature type="disulfide bond" evidence="19">
    <location>
        <begin position="211"/>
        <end position="236"/>
    </location>
</feature>
<evidence type="ECO:0000256" key="4">
    <source>
        <dbReference type="ARBA" id="ARBA00006873"/>
    </source>
</evidence>
<dbReference type="GO" id="GO:0140825">
    <property type="term" value="F:lactoperoxidase activity"/>
    <property type="evidence" value="ECO:0007669"/>
    <property type="project" value="UniProtKB-EC"/>
</dbReference>
<dbReference type="PROSITE" id="PS00436">
    <property type="entry name" value="PEROXIDASE_2"/>
    <property type="match status" value="1"/>
</dbReference>
<comment type="cofactor">
    <cofactor evidence="17 20">
        <name>Ca(2+)</name>
        <dbReference type="ChEBI" id="CHEBI:29108"/>
    </cofactor>
    <text evidence="17 20">Binds 2 calcium ions per subunit.</text>
</comment>
<sequence length="330" mass="35846">MAAINCHQCIYVFVTTFFVAAAIVLVPTTCTAQLTSDFYKQSCPQALQIIRSVVKRAINREARMGASLLRLHFHDCFVNGCDGSILLDDADSFTGEKTAGPNLNSVRGFDVVDDIKAALNRDCHGNVVSCADILAVAARDSVEILGGPSYSYEVLLGRRDATTAVLNDANRNLPAPFFAFSQLLSSFQSHGLDLQDLILLSGGHTIGLARCTTFRARIYNDTNIDPEFAASLQKGCPANGGDNNTAPIDSTTTHFDTVYFKSLLQKKGLFHSDQELFKSDGSDSDNLVQHYANSPQDFKVDFGASMVKMGNIKPLTGSDGEIRLNCRKIN</sequence>
<dbReference type="SMR" id="A0A251NK66"/>
<keyword evidence="20" id="KW-0964">Secreted</keyword>
<dbReference type="GO" id="GO:0006979">
    <property type="term" value="P:response to oxidative stress"/>
    <property type="evidence" value="ECO:0007669"/>
    <property type="project" value="UniProtKB-UniRule"/>
</dbReference>
<dbReference type="InterPro" id="IPR010255">
    <property type="entry name" value="Haem_peroxidase_sf"/>
</dbReference>
<evidence type="ECO:0000256" key="5">
    <source>
        <dbReference type="ARBA" id="ARBA00012313"/>
    </source>
</evidence>
<feature type="disulfide bond" evidence="19">
    <location>
        <begin position="76"/>
        <end position="81"/>
    </location>
</feature>
<comment type="catalytic activity">
    <reaction evidence="1 20">
        <text>2 a phenolic donor + H2O2 = 2 a phenolic radical donor + 2 H2O</text>
        <dbReference type="Rhea" id="RHEA:56136"/>
        <dbReference type="ChEBI" id="CHEBI:15377"/>
        <dbReference type="ChEBI" id="CHEBI:16240"/>
        <dbReference type="ChEBI" id="CHEBI:139520"/>
        <dbReference type="ChEBI" id="CHEBI:139521"/>
        <dbReference type="EC" id="1.11.1.7"/>
    </reaction>
</comment>
<evidence type="ECO:0000256" key="8">
    <source>
        <dbReference type="ARBA" id="ARBA00022723"/>
    </source>
</evidence>
<evidence type="ECO:0000256" key="16">
    <source>
        <dbReference type="PIRSR" id="PIRSR600823-2"/>
    </source>
</evidence>
<feature type="binding site" evidence="16">
    <location>
        <position position="174"/>
    </location>
    <ligand>
        <name>substrate</name>
    </ligand>
</feature>
<keyword evidence="11 20" id="KW-0560">Oxidoreductase</keyword>
<feature type="binding site" evidence="17">
    <location>
        <position position="82"/>
    </location>
    <ligand>
        <name>Ca(2+)</name>
        <dbReference type="ChEBI" id="CHEBI:29108"/>
        <label>1</label>
    </ligand>
</feature>
<evidence type="ECO:0000256" key="17">
    <source>
        <dbReference type="PIRSR" id="PIRSR600823-3"/>
    </source>
</evidence>
<dbReference type="EC" id="1.11.1.7" evidence="5 20"/>
<dbReference type="eggNOG" id="ENOG502QQ5N">
    <property type="taxonomic scope" value="Eukaryota"/>
</dbReference>
<dbReference type="PROSITE" id="PS00435">
    <property type="entry name" value="PEROXIDASE_1"/>
    <property type="match status" value="1"/>
</dbReference>
<dbReference type="InterPro" id="IPR033905">
    <property type="entry name" value="Secretory_peroxidase"/>
</dbReference>
<keyword evidence="13 19" id="KW-1015">Disulfide bond</keyword>
<dbReference type="PANTHER" id="PTHR31388:SF123">
    <property type="entry name" value="PEROXIDASE RIP1"/>
    <property type="match status" value="1"/>
</dbReference>
<organism evidence="23 24">
    <name type="scientific">Prunus persica</name>
    <name type="common">Peach</name>
    <name type="synonym">Amygdalus persica</name>
    <dbReference type="NCBI Taxonomy" id="3760"/>
    <lineage>
        <taxon>Eukaryota</taxon>
        <taxon>Viridiplantae</taxon>
        <taxon>Streptophyta</taxon>
        <taxon>Embryophyta</taxon>
        <taxon>Tracheophyta</taxon>
        <taxon>Spermatophyta</taxon>
        <taxon>Magnoliopsida</taxon>
        <taxon>eudicotyledons</taxon>
        <taxon>Gunneridae</taxon>
        <taxon>Pentapetalae</taxon>
        <taxon>rosids</taxon>
        <taxon>fabids</taxon>
        <taxon>Rosales</taxon>
        <taxon>Rosaceae</taxon>
        <taxon>Amygdaloideae</taxon>
        <taxon>Amygdaleae</taxon>
        <taxon>Prunus</taxon>
    </lineage>
</organism>
<evidence type="ECO:0000256" key="12">
    <source>
        <dbReference type="ARBA" id="ARBA00023004"/>
    </source>
</evidence>
<dbReference type="Pfam" id="PF00141">
    <property type="entry name" value="peroxidase"/>
    <property type="match status" value="1"/>
</dbReference>
<keyword evidence="21" id="KW-0472">Membrane</keyword>
<feature type="binding site" description="axial binding residue" evidence="17">
    <location>
        <position position="204"/>
    </location>
    <ligand>
        <name>heme b</name>
        <dbReference type="ChEBI" id="CHEBI:60344"/>
    </ligand>
    <ligandPart>
        <name>Fe</name>
        <dbReference type="ChEBI" id="CHEBI:18248"/>
    </ligandPart>
</feature>
<feature type="binding site" evidence="17">
    <location>
        <position position="256"/>
    </location>
    <ligand>
        <name>Ca(2+)</name>
        <dbReference type="ChEBI" id="CHEBI:29108"/>
        <label>2</label>
    </ligand>
</feature>
<feature type="transmembrane region" description="Helical" evidence="21">
    <location>
        <begin position="9"/>
        <end position="26"/>
    </location>
</feature>
<dbReference type="PRINTS" id="PR00461">
    <property type="entry name" value="PLPEROXIDASE"/>
</dbReference>
<feature type="binding site" evidence="17">
    <location>
        <position position="249"/>
    </location>
    <ligand>
        <name>Ca(2+)</name>
        <dbReference type="ChEBI" id="CHEBI:29108"/>
        <label>2</label>
    </ligand>
</feature>
<evidence type="ECO:0000256" key="18">
    <source>
        <dbReference type="PIRSR" id="PIRSR600823-4"/>
    </source>
</evidence>
<evidence type="ECO:0000256" key="15">
    <source>
        <dbReference type="PIRSR" id="PIRSR600823-1"/>
    </source>
</evidence>
<dbReference type="Gramene" id="ONH99702">
    <property type="protein sequence ID" value="ONH99702"/>
    <property type="gene ID" value="PRUPE_6G044800"/>
</dbReference>
<feature type="binding site" evidence="17">
    <location>
        <position position="78"/>
    </location>
    <ligand>
        <name>Ca(2+)</name>
        <dbReference type="ChEBI" id="CHEBI:29108"/>
        <label>1</label>
    </ligand>
</feature>
<feature type="binding site" evidence="17">
    <location>
        <position position="80"/>
    </location>
    <ligand>
        <name>Ca(2+)</name>
        <dbReference type="ChEBI" id="CHEBI:29108"/>
        <label>1</label>
    </ligand>
</feature>
<comment type="similarity">
    <text evidence="20">Belongs to the peroxidase family. Classical plant (class III) peroxidase subfamily.</text>
</comment>
<dbReference type="PANTHER" id="PTHR31388">
    <property type="entry name" value="PEROXIDASE 72-RELATED"/>
    <property type="match status" value="1"/>
</dbReference>
<feature type="binding site" evidence="17">
    <location>
        <position position="252"/>
    </location>
    <ligand>
        <name>Ca(2+)</name>
        <dbReference type="ChEBI" id="CHEBI:29108"/>
        <label>2</label>
    </ligand>
</feature>
<dbReference type="GO" id="GO:0046872">
    <property type="term" value="F:metal ion binding"/>
    <property type="evidence" value="ECO:0007669"/>
    <property type="project" value="UniProtKB-UniRule"/>
</dbReference>
<comment type="similarity">
    <text evidence="4">Belongs to the peroxidase family. Ascorbate peroxidase subfamily.</text>
</comment>
<dbReference type="OrthoDB" id="2113341at2759"/>
<dbReference type="SUPFAM" id="SSF48113">
    <property type="entry name" value="Heme-dependent peroxidases"/>
    <property type="match status" value="1"/>
</dbReference>
<dbReference type="Gene3D" id="1.10.420.10">
    <property type="entry name" value="Peroxidase, domain 2"/>
    <property type="match status" value="1"/>
</dbReference>
<dbReference type="STRING" id="3760.A0A251NK66"/>
<evidence type="ECO:0000256" key="21">
    <source>
        <dbReference type="SAM" id="Phobius"/>
    </source>
</evidence>
<keyword evidence="20" id="KW-0376">Hydrogen peroxide</keyword>
<feature type="disulfide bond" evidence="19">
    <location>
        <begin position="130"/>
        <end position="326"/>
    </location>
</feature>
<keyword evidence="12 17" id="KW-0408">Iron</keyword>
<dbReference type="PROSITE" id="PS50873">
    <property type="entry name" value="PEROXIDASE_4"/>
    <property type="match status" value="1"/>
</dbReference>
<keyword evidence="24" id="KW-1185">Reference proteome</keyword>
<comment type="subcellular location">
    <subcellularLocation>
        <location evidence="3 20">Secreted</location>
    </subcellularLocation>
</comment>
<protein>
    <recommendedName>
        <fullName evidence="5 20">Peroxidase</fullName>
        <ecNumber evidence="5 20">1.11.1.7</ecNumber>
    </recommendedName>
</protein>